<dbReference type="InterPro" id="IPR013103">
    <property type="entry name" value="RVT_2"/>
</dbReference>
<sequence length="412" mass="46896">MNDKTEVFTLFTRFLAIVERQLDARVKTVRSDNGTEFFCLKQYFAERGIIFQTSCVGTPQQNGRVERKHRHILNVARALKFHAHLLTEFWGDCVLTAGYLINRTPSQVLGFKTPYEYLFDDDLFSFTPPLSPYDSQQKWLPEPSPDPGHDEATAAGDGQAGRDSSMPGTNEAPSEPSLGRALTTDVEPKSFKEAMRDSRWRAAMKMEIQAHENNHTWTLASLPPGKQALGRRWIYRVKHQSDGTVERFEAGLVVFGNHQIEGIDYSDTFAPVAKMVIVRTFLAVAVAKDWELHQMDVHNAFLHRDLTEEVYMKIPPGIEQGSRGQVCRLRKSLKETRLNVLVYVDDLIISGNNRVDIAVFKDYLHTCFHMKDLGQGVLLKRESTLELQGWCDSDWATCPTTRRSVTGWIVFL</sequence>
<comment type="caution">
    <text evidence="5">The sequence shown here is derived from an EMBL/GenBank/DDBJ whole genome shotgun (WGS) entry which is preliminary data.</text>
</comment>
<dbReference type="PANTHER" id="PTHR42648">
    <property type="entry name" value="TRANSPOSASE, PUTATIVE-RELATED"/>
    <property type="match status" value="1"/>
</dbReference>
<keyword evidence="5" id="KW-0675">Receptor</keyword>
<dbReference type="GO" id="GO:0016787">
    <property type="term" value="F:hydrolase activity"/>
    <property type="evidence" value="ECO:0007669"/>
    <property type="project" value="UniProtKB-KW"/>
</dbReference>
<keyword evidence="6" id="KW-1185">Reference proteome</keyword>
<evidence type="ECO:0000259" key="4">
    <source>
        <dbReference type="PROSITE" id="PS50994"/>
    </source>
</evidence>
<proteinExistence type="predicted"/>
<keyword evidence="1" id="KW-0479">Metal-binding</keyword>
<gene>
    <name evidence="5" type="ORF">LIER_03872</name>
</gene>
<evidence type="ECO:0000256" key="1">
    <source>
        <dbReference type="ARBA" id="ARBA00022723"/>
    </source>
</evidence>
<dbReference type="InterPro" id="IPR036397">
    <property type="entry name" value="RNaseH_sf"/>
</dbReference>
<dbReference type="PROSITE" id="PS50994">
    <property type="entry name" value="INTEGRASE"/>
    <property type="match status" value="1"/>
</dbReference>
<dbReference type="SUPFAM" id="SSF53098">
    <property type="entry name" value="Ribonuclease H-like"/>
    <property type="match status" value="1"/>
</dbReference>
<dbReference type="Pfam" id="PF07727">
    <property type="entry name" value="RVT_2"/>
    <property type="match status" value="1"/>
</dbReference>
<dbReference type="PANTHER" id="PTHR42648:SF31">
    <property type="entry name" value="RNA-DIRECTED DNA POLYMERASE"/>
    <property type="match status" value="1"/>
</dbReference>
<keyword evidence="2" id="KW-0378">Hydrolase</keyword>
<dbReference type="InterPro" id="IPR043502">
    <property type="entry name" value="DNA/RNA_pol_sf"/>
</dbReference>
<feature type="domain" description="Integrase catalytic" evidence="4">
    <location>
        <begin position="1"/>
        <end position="122"/>
    </location>
</feature>
<evidence type="ECO:0000256" key="3">
    <source>
        <dbReference type="SAM" id="MobiDB-lite"/>
    </source>
</evidence>
<evidence type="ECO:0000256" key="2">
    <source>
        <dbReference type="ARBA" id="ARBA00022801"/>
    </source>
</evidence>
<dbReference type="Gene3D" id="3.30.420.10">
    <property type="entry name" value="Ribonuclease H-like superfamily/Ribonuclease H"/>
    <property type="match status" value="1"/>
</dbReference>
<dbReference type="GO" id="GO:0046872">
    <property type="term" value="F:metal ion binding"/>
    <property type="evidence" value="ECO:0007669"/>
    <property type="project" value="UniProtKB-KW"/>
</dbReference>
<organism evidence="5 6">
    <name type="scientific">Lithospermum erythrorhizon</name>
    <name type="common">Purple gromwell</name>
    <name type="synonym">Lithospermum officinale var. erythrorhizon</name>
    <dbReference type="NCBI Taxonomy" id="34254"/>
    <lineage>
        <taxon>Eukaryota</taxon>
        <taxon>Viridiplantae</taxon>
        <taxon>Streptophyta</taxon>
        <taxon>Embryophyta</taxon>
        <taxon>Tracheophyta</taxon>
        <taxon>Spermatophyta</taxon>
        <taxon>Magnoliopsida</taxon>
        <taxon>eudicotyledons</taxon>
        <taxon>Gunneridae</taxon>
        <taxon>Pentapetalae</taxon>
        <taxon>asterids</taxon>
        <taxon>lamiids</taxon>
        <taxon>Boraginales</taxon>
        <taxon>Boraginaceae</taxon>
        <taxon>Boraginoideae</taxon>
        <taxon>Lithospermeae</taxon>
        <taxon>Lithospermum</taxon>
    </lineage>
</organism>
<feature type="region of interest" description="Disordered" evidence="3">
    <location>
        <begin position="134"/>
        <end position="191"/>
    </location>
</feature>
<dbReference type="InterPro" id="IPR039537">
    <property type="entry name" value="Retrotran_Ty1/copia-like"/>
</dbReference>
<evidence type="ECO:0000313" key="5">
    <source>
        <dbReference type="EMBL" id="GAA0143116.1"/>
    </source>
</evidence>
<dbReference type="InterPro" id="IPR001584">
    <property type="entry name" value="Integrase_cat-core"/>
</dbReference>
<dbReference type="SUPFAM" id="SSF56672">
    <property type="entry name" value="DNA/RNA polymerases"/>
    <property type="match status" value="1"/>
</dbReference>
<name>A0AAV3NVG0_LITER</name>
<dbReference type="Proteomes" id="UP001454036">
    <property type="component" value="Unassembled WGS sequence"/>
</dbReference>
<dbReference type="GO" id="GO:0015074">
    <property type="term" value="P:DNA integration"/>
    <property type="evidence" value="ECO:0007669"/>
    <property type="project" value="InterPro"/>
</dbReference>
<dbReference type="EMBL" id="BAABME010000478">
    <property type="protein sequence ID" value="GAA0143116.1"/>
    <property type="molecule type" value="Genomic_DNA"/>
</dbReference>
<keyword evidence="5" id="KW-0472">Membrane</keyword>
<reference evidence="5 6" key="1">
    <citation type="submission" date="2024-01" db="EMBL/GenBank/DDBJ databases">
        <title>The complete chloroplast genome sequence of Lithospermum erythrorhizon: insights into the phylogenetic relationship among Boraginaceae species and the maternal lineages of purple gromwells.</title>
        <authorList>
            <person name="Okada T."/>
            <person name="Watanabe K."/>
        </authorList>
    </citation>
    <scope>NUCLEOTIDE SEQUENCE [LARGE SCALE GENOMIC DNA]</scope>
</reference>
<evidence type="ECO:0000313" key="6">
    <source>
        <dbReference type="Proteomes" id="UP001454036"/>
    </source>
</evidence>
<dbReference type="GO" id="GO:0003676">
    <property type="term" value="F:nucleic acid binding"/>
    <property type="evidence" value="ECO:0007669"/>
    <property type="project" value="InterPro"/>
</dbReference>
<dbReference type="InterPro" id="IPR012337">
    <property type="entry name" value="RNaseH-like_sf"/>
</dbReference>
<keyword evidence="5" id="KW-0812">Transmembrane</keyword>
<protein>
    <submittedName>
        <fullName evidence="5">Transmembrane signal receptor</fullName>
    </submittedName>
</protein>
<accession>A0AAV3NVG0</accession>
<dbReference type="AlphaFoldDB" id="A0AAV3NVG0"/>